<gene>
    <name evidence="3" type="ORF">DEH84_11755</name>
</gene>
<evidence type="ECO:0000313" key="3">
    <source>
        <dbReference type="EMBL" id="AWI54025.1"/>
    </source>
</evidence>
<dbReference type="AlphaFoldDB" id="A0A2U8FSJ2"/>
<name>A0A2U8FSJ2_9BURK</name>
<proteinExistence type="predicted"/>
<evidence type="ECO:0000313" key="4">
    <source>
        <dbReference type="Proteomes" id="UP000244892"/>
    </source>
</evidence>
<keyword evidence="1" id="KW-0732">Signal</keyword>
<dbReference type="Proteomes" id="UP000244892">
    <property type="component" value="Chromosome"/>
</dbReference>
<organism evidence="3 4">
    <name type="scientific">Aquabacterium olei</name>
    <dbReference type="NCBI Taxonomy" id="1296669"/>
    <lineage>
        <taxon>Bacteria</taxon>
        <taxon>Pseudomonadati</taxon>
        <taxon>Pseudomonadota</taxon>
        <taxon>Betaproteobacteria</taxon>
        <taxon>Burkholderiales</taxon>
        <taxon>Aquabacterium</taxon>
    </lineage>
</organism>
<evidence type="ECO:0000259" key="2">
    <source>
        <dbReference type="Pfam" id="PF07589"/>
    </source>
</evidence>
<dbReference type="InterPro" id="IPR013424">
    <property type="entry name" value="Ice-binding_C"/>
</dbReference>
<feature type="domain" description="Ice-binding protein C-terminal" evidence="2">
    <location>
        <begin position="194"/>
        <end position="216"/>
    </location>
</feature>
<reference evidence="3 4" key="1">
    <citation type="submission" date="2018-05" db="EMBL/GenBank/DDBJ databases">
        <title>complete genome sequence of Aquabacterium olei NBRC 110486.</title>
        <authorList>
            <person name="Tang B."/>
            <person name="Chang J."/>
            <person name="Zhang L."/>
            <person name="Yang H."/>
        </authorList>
    </citation>
    <scope>NUCLEOTIDE SEQUENCE [LARGE SCALE GENOMIC DNA]</scope>
    <source>
        <strain evidence="3 4">NBRC 110486</strain>
    </source>
</reference>
<protein>
    <recommendedName>
        <fullName evidence="2">Ice-binding protein C-terminal domain-containing protein</fullName>
    </recommendedName>
</protein>
<dbReference type="EMBL" id="CP029210">
    <property type="protein sequence ID" value="AWI54025.1"/>
    <property type="molecule type" value="Genomic_DNA"/>
</dbReference>
<keyword evidence="4" id="KW-1185">Reference proteome</keyword>
<evidence type="ECO:0000256" key="1">
    <source>
        <dbReference type="SAM" id="SignalP"/>
    </source>
</evidence>
<dbReference type="Pfam" id="PF07589">
    <property type="entry name" value="PEP-CTERM"/>
    <property type="match status" value="1"/>
</dbReference>
<feature type="chain" id="PRO_5015982097" description="Ice-binding protein C-terminal domain-containing protein" evidence="1">
    <location>
        <begin position="25"/>
        <end position="229"/>
    </location>
</feature>
<accession>A0A2U8FSJ2</accession>
<dbReference type="KEGG" id="aon:DEH84_11755"/>
<feature type="signal peptide" evidence="1">
    <location>
        <begin position="1"/>
        <end position="24"/>
    </location>
</feature>
<sequence length="229" mass="23150">MTMPSPVKTLLPLLAMLLGAPAMAQLAVTSGFDSGASTVGPQAAASQASFLGTTGGRVMLDFEGGMPAGLAIQGGRVTDDSGCRAALCGFNTTEAGSQFLLAPGKKGTITFTFGEGVSYFGAYFSGLQLATGTLTFQDGARQEISLPYGDMSLGGMAFVGFHNPGKLIDSVSFYTGNDIIAIDDVVYGRGPVAAVPEAGTLATMGLGLLAIAGVRRARAGTRASGHRPA</sequence>